<gene>
    <name evidence="6" type="ORF">METZ01_LOCUS433416</name>
</gene>
<evidence type="ECO:0000256" key="2">
    <source>
        <dbReference type="ARBA" id="ARBA00022723"/>
    </source>
</evidence>
<dbReference type="PANTHER" id="PTHR45745">
    <property type="entry name" value="PHOSPHOMANNOMUTASE 45A"/>
    <property type="match status" value="1"/>
</dbReference>
<evidence type="ECO:0000259" key="5">
    <source>
        <dbReference type="Pfam" id="PF02878"/>
    </source>
</evidence>
<name>A0A382YB74_9ZZZZ</name>
<accession>A0A382YB74</accession>
<feature type="non-terminal residue" evidence="6">
    <location>
        <position position="146"/>
    </location>
</feature>
<dbReference type="SUPFAM" id="SSF53738">
    <property type="entry name" value="Phosphoglucomutase, first 3 domains"/>
    <property type="match status" value="1"/>
</dbReference>
<dbReference type="Gene3D" id="3.40.120.10">
    <property type="entry name" value="Alpha-D-Glucose-1,6-Bisphosphate, subunit A, domain 3"/>
    <property type="match status" value="1"/>
</dbReference>
<evidence type="ECO:0000256" key="1">
    <source>
        <dbReference type="ARBA" id="ARBA00010231"/>
    </source>
</evidence>
<proteinExistence type="inferred from homology"/>
<evidence type="ECO:0000256" key="4">
    <source>
        <dbReference type="ARBA" id="ARBA00023235"/>
    </source>
</evidence>
<dbReference type="GO" id="GO:0006166">
    <property type="term" value="P:purine ribonucleoside salvage"/>
    <property type="evidence" value="ECO:0007669"/>
    <property type="project" value="TreeGrafter"/>
</dbReference>
<dbReference type="InterPro" id="IPR016055">
    <property type="entry name" value="A-D-PHexomutase_a/b/a-I/II/III"/>
</dbReference>
<dbReference type="InterPro" id="IPR005844">
    <property type="entry name" value="A-D-PHexomutase_a/b/a-I"/>
</dbReference>
<keyword evidence="3" id="KW-0460">Magnesium</keyword>
<protein>
    <recommendedName>
        <fullName evidence="5">Alpha-D-phosphohexomutase alpha/beta/alpha domain-containing protein</fullName>
    </recommendedName>
</protein>
<dbReference type="GO" id="GO:0005975">
    <property type="term" value="P:carbohydrate metabolic process"/>
    <property type="evidence" value="ECO:0007669"/>
    <property type="project" value="InterPro"/>
</dbReference>
<dbReference type="GO" id="GO:0046872">
    <property type="term" value="F:metal ion binding"/>
    <property type="evidence" value="ECO:0007669"/>
    <property type="project" value="UniProtKB-KW"/>
</dbReference>
<reference evidence="6" key="1">
    <citation type="submission" date="2018-05" db="EMBL/GenBank/DDBJ databases">
        <authorList>
            <person name="Lanie J.A."/>
            <person name="Ng W.-L."/>
            <person name="Kazmierczak K.M."/>
            <person name="Andrzejewski T.M."/>
            <person name="Davidsen T.M."/>
            <person name="Wayne K.J."/>
            <person name="Tettelin H."/>
            <person name="Glass J.I."/>
            <person name="Rusch D."/>
            <person name="Podicherti R."/>
            <person name="Tsui H.-C.T."/>
            <person name="Winkler M.E."/>
        </authorList>
    </citation>
    <scope>NUCLEOTIDE SEQUENCE</scope>
</reference>
<evidence type="ECO:0000313" key="6">
    <source>
        <dbReference type="EMBL" id="SVD80562.1"/>
    </source>
</evidence>
<dbReference type="EMBL" id="UINC01174438">
    <property type="protein sequence ID" value="SVD80562.1"/>
    <property type="molecule type" value="Genomic_DNA"/>
</dbReference>
<organism evidence="6">
    <name type="scientific">marine metagenome</name>
    <dbReference type="NCBI Taxonomy" id="408172"/>
    <lineage>
        <taxon>unclassified sequences</taxon>
        <taxon>metagenomes</taxon>
        <taxon>ecological metagenomes</taxon>
    </lineage>
</organism>
<dbReference type="PANTHER" id="PTHR45745:SF1">
    <property type="entry name" value="PHOSPHOGLUCOMUTASE 2B-RELATED"/>
    <property type="match status" value="1"/>
</dbReference>
<evidence type="ECO:0000256" key="3">
    <source>
        <dbReference type="ARBA" id="ARBA00022842"/>
    </source>
</evidence>
<feature type="domain" description="Alpha-D-phosphohexomutase alpha/beta/alpha" evidence="5">
    <location>
        <begin position="40"/>
        <end position="146"/>
    </location>
</feature>
<dbReference type="AlphaFoldDB" id="A0A382YB74"/>
<dbReference type="Pfam" id="PF02878">
    <property type="entry name" value="PGM_PMM_I"/>
    <property type="match status" value="1"/>
</dbReference>
<keyword evidence="4" id="KW-0413">Isomerase</keyword>
<sequence>MAMHPRAGQKAQQQDLHNIPALVANYYLLQPDPSNPKHKVEFGTSGHRGSADKTTFNENHILAIAQAVVEVRAAQGTAGPIFVGKDTHALSEPAFSSVIEVLVANGIEVIVQQDNGYTPTPGISHAILTHNLKHAEKADGIVITPS</sequence>
<dbReference type="GO" id="GO:0008973">
    <property type="term" value="F:phosphopentomutase activity"/>
    <property type="evidence" value="ECO:0007669"/>
    <property type="project" value="TreeGrafter"/>
</dbReference>
<keyword evidence="2" id="KW-0479">Metal-binding</keyword>
<comment type="similarity">
    <text evidence="1">Belongs to the phosphohexose mutase family.</text>
</comment>